<evidence type="ECO:0000313" key="1">
    <source>
        <dbReference type="EMBL" id="CAD2101799.1"/>
    </source>
</evidence>
<dbReference type="AlphaFoldDB" id="A0A6V7SQQ0"/>
<reference evidence="1 2" key="1">
    <citation type="submission" date="2020-08" db="EMBL/GenBank/DDBJ databases">
        <authorList>
            <person name="Ramaprasad A."/>
        </authorList>
    </citation>
    <scope>NUCLEOTIDE SEQUENCE [LARGE SCALE GENOMIC DNA]</scope>
</reference>
<gene>
    <name evidence="1" type="ORF">PVPCR_0701770</name>
</gene>
<dbReference type="EMBL" id="LR865412">
    <property type="protein sequence ID" value="CAD2101799.1"/>
    <property type="molecule type" value="Genomic_DNA"/>
</dbReference>
<sequence length="133" mass="15401">MKTKLFNGPYIPDIDAGYNVQVNGISVNFLKNPFCFRNNTIGNIDYSIKELKYINSENTTSSKHINQQMCNCGNSLTNTNYIELHKNDQVTYDGSYAYSEQIYKKENVFSEVMSVIVIFMLKKYIKKIILIKK</sequence>
<dbReference type="Proteomes" id="UP000515268">
    <property type="component" value="Chromosome PVPCR_07"/>
</dbReference>
<proteinExistence type="predicted"/>
<evidence type="ECO:0000313" key="2">
    <source>
        <dbReference type="Proteomes" id="UP000515268"/>
    </source>
</evidence>
<organism evidence="1 2">
    <name type="scientific">Plasmodium vinckei petteri</name>
    <dbReference type="NCBI Taxonomy" id="138298"/>
    <lineage>
        <taxon>Eukaryota</taxon>
        <taxon>Sar</taxon>
        <taxon>Alveolata</taxon>
        <taxon>Apicomplexa</taxon>
        <taxon>Aconoidasida</taxon>
        <taxon>Haemosporida</taxon>
        <taxon>Plasmodiidae</taxon>
        <taxon>Plasmodium</taxon>
        <taxon>Plasmodium (Vinckeia)</taxon>
    </lineage>
</organism>
<name>A0A6V7SQQ0_PLAVN</name>
<accession>A0A6V7SQQ0</accession>
<keyword evidence="2" id="KW-1185">Reference proteome</keyword>
<dbReference type="OrthoDB" id="386034at2759"/>
<protein>
    <submittedName>
        <fullName evidence="1">Uncharacterized protein</fullName>
    </submittedName>
</protein>
<dbReference type="VEuPathDB" id="PlasmoDB:PVPCR_0701770"/>